<dbReference type="AlphaFoldDB" id="A0A0F8XDZ0"/>
<dbReference type="EMBL" id="LAZR01070472">
    <property type="protein sequence ID" value="KKK40439.1"/>
    <property type="molecule type" value="Genomic_DNA"/>
</dbReference>
<accession>A0A0F8XDZ0</accession>
<comment type="caution">
    <text evidence="1">The sequence shown here is derived from an EMBL/GenBank/DDBJ whole genome shotgun (WGS) entry which is preliminary data.</text>
</comment>
<protein>
    <submittedName>
        <fullName evidence="1">Uncharacterized protein</fullName>
    </submittedName>
</protein>
<sequence length="151" mass="17762">MEIKTIKLTLFAPEGKLSNGIDYEVKFKDDGTIVDALGFLDKEIYENRIQSVFPLYKGLIQSYLQLIWDAENNKIYDDCAVNAYGPNREFMPLMENPDFNLYPNSEITIAVHADWWAEVMKERLNFGTFKRIIMKRYGKDHETFAHYFKKT</sequence>
<gene>
    <name evidence="1" type="ORF">LCGC14_3073660</name>
</gene>
<reference evidence="1" key="1">
    <citation type="journal article" date="2015" name="Nature">
        <title>Complex archaea that bridge the gap between prokaryotes and eukaryotes.</title>
        <authorList>
            <person name="Spang A."/>
            <person name="Saw J.H."/>
            <person name="Jorgensen S.L."/>
            <person name="Zaremba-Niedzwiedzka K."/>
            <person name="Martijn J."/>
            <person name="Lind A.E."/>
            <person name="van Eijk R."/>
            <person name="Schleper C."/>
            <person name="Guy L."/>
            <person name="Ettema T.J."/>
        </authorList>
    </citation>
    <scope>NUCLEOTIDE SEQUENCE</scope>
</reference>
<evidence type="ECO:0000313" key="1">
    <source>
        <dbReference type="EMBL" id="KKK40439.1"/>
    </source>
</evidence>
<name>A0A0F8XDZ0_9ZZZZ</name>
<organism evidence="1">
    <name type="scientific">marine sediment metagenome</name>
    <dbReference type="NCBI Taxonomy" id="412755"/>
    <lineage>
        <taxon>unclassified sequences</taxon>
        <taxon>metagenomes</taxon>
        <taxon>ecological metagenomes</taxon>
    </lineage>
</organism>
<proteinExistence type="predicted"/>